<dbReference type="SUPFAM" id="SSF103473">
    <property type="entry name" value="MFS general substrate transporter"/>
    <property type="match status" value="1"/>
</dbReference>
<sequence>MEKPDVEHASSNERLEKLPTVQAFPDAARAEGGVVLVVDGPENSPLHLAKDGHTVLLPQPTADPNDPLNWPSWKKHAILLTIAWGAFCADFTSAAGSATLIVQAAEWHETLGTINETNSINVLMMALGGLIWVPMTSFLGRAPTLFWSNLLGLVFSIATALSPNFAVFYAMRALTGFFITSAQTISIAFIKDMFFFHERARKIGLWALLYIASPFWGPLVGNFVLGSTNSWEDVFWVCVGVCGLDMILILCFLDETWYNRDIPSSDQPPRGHGVMARLSRVIGVWELQHHSLYYETAFDSFKRYFQTLFKPPVLLILFAYLLFFAWAIGINITTAILFGTPREFGGYGYSYNGVGYLYFSPIVGILIGEVFGHYFNDWVARRYTRKHNGVFEPEARLHTIYISSIFMIAGLVLLGQALFRHLSAAAVVMGWGLHSFGIMCTSVAVTAYVLDSYPTAPAEVSGWANFARAIGGFGVGYFQQPWGAKVGYDVSFGTQAAVVAFGVIIVAVVHRFGHVLRLKAGPVR</sequence>
<feature type="transmembrane region" description="Helical" evidence="6">
    <location>
        <begin position="151"/>
        <end position="171"/>
    </location>
</feature>
<evidence type="ECO:0000256" key="5">
    <source>
        <dbReference type="ARBA" id="ARBA00023180"/>
    </source>
</evidence>
<keyword evidence="3 6" id="KW-1133">Transmembrane helix</keyword>
<organism evidence="8 9">
    <name type="scientific">Dactylonectria estremocensis</name>
    <dbReference type="NCBI Taxonomy" id="1079267"/>
    <lineage>
        <taxon>Eukaryota</taxon>
        <taxon>Fungi</taxon>
        <taxon>Dikarya</taxon>
        <taxon>Ascomycota</taxon>
        <taxon>Pezizomycotina</taxon>
        <taxon>Sordariomycetes</taxon>
        <taxon>Hypocreomycetidae</taxon>
        <taxon>Hypocreales</taxon>
        <taxon>Nectriaceae</taxon>
        <taxon>Dactylonectria</taxon>
    </lineage>
</organism>
<dbReference type="EMBL" id="JAGMUU010000015">
    <property type="protein sequence ID" value="KAH7137399.1"/>
    <property type="molecule type" value="Genomic_DNA"/>
</dbReference>
<dbReference type="Pfam" id="PF07690">
    <property type="entry name" value="MFS_1"/>
    <property type="match status" value="1"/>
</dbReference>
<dbReference type="GO" id="GO:0005886">
    <property type="term" value="C:plasma membrane"/>
    <property type="evidence" value="ECO:0007669"/>
    <property type="project" value="TreeGrafter"/>
</dbReference>
<feature type="transmembrane region" description="Helical" evidence="6">
    <location>
        <begin position="203"/>
        <end position="228"/>
    </location>
</feature>
<feature type="transmembrane region" description="Helical" evidence="6">
    <location>
        <begin position="358"/>
        <end position="376"/>
    </location>
</feature>
<feature type="transmembrane region" description="Helical" evidence="6">
    <location>
        <begin position="177"/>
        <end position="196"/>
    </location>
</feature>
<feature type="transmembrane region" description="Helical" evidence="6">
    <location>
        <begin position="77"/>
        <end position="102"/>
    </location>
</feature>
<dbReference type="AlphaFoldDB" id="A0A9P9EHU7"/>
<dbReference type="Gene3D" id="1.20.1250.20">
    <property type="entry name" value="MFS general substrate transporter like domains"/>
    <property type="match status" value="1"/>
</dbReference>
<feature type="transmembrane region" description="Helical" evidence="6">
    <location>
        <begin position="397"/>
        <end position="419"/>
    </location>
</feature>
<protein>
    <submittedName>
        <fullName evidence="8">Major facilitator superfamily domain-containing protein</fullName>
    </submittedName>
</protein>
<evidence type="ECO:0000256" key="3">
    <source>
        <dbReference type="ARBA" id="ARBA00022989"/>
    </source>
</evidence>
<feature type="transmembrane region" description="Helical" evidence="6">
    <location>
        <begin position="462"/>
        <end position="478"/>
    </location>
</feature>
<dbReference type="PANTHER" id="PTHR23502">
    <property type="entry name" value="MAJOR FACILITATOR SUPERFAMILY"/>
    <property type="match status" value="1"/>
</dbReference>
<dbReference type="OrthoDB" id="2533084at2759"/>
<dbReference type="Proteomes" id="UP000717696">
    <property type="component" value="Unassembled WGS sequence"/>
</dbReference>
<comment type="subcellular location">
    <subcellularLocation>
        <location evidence="1">Membrane</location>
        <topology evidence="1">Multi-pass membrane protein</topology>
    </subcellularLocation>
</comment>
<proteinExistence type="predicted"/>
<keyword evidence="5" id="KW-0325">Glycoprotein</keyword>
<feature type="domain" description="Major facilitator superfamily (MFS) profile" evidence="7">
    <location>
        <begin position="78"/>
        <end position="514"/>
    </location>
</feature>
<reference evidence="8" key="1">
    <citation type="journal article" date="2021" name="Nat. Commun.">
        <title>Genetic determinants of endophytism in the Arabidopsis root mycobiome.</title>
        <authorList>
            <person name="Mesny F."/>
            <person name="Miyauchi S."/>
            <person name="Thiergart T."/>
            <person name="Pickel B."/>
            <person name="Atanasova L."/>
            <person name="Karlsson M."/>
            <person name="Huettel B."/>
            <person name="Barry K.W."/>
            <person name="Haridas S."/>
            <person name="Chen C."/>
            <person name="Bauer D."/>
            <person name="Andreopoulos W."/>
            <person name="Pangilinan J."/>
            <person name="LaButti K."/>
            <person name="Riley R."/>
            <person name="Lipzen A."/>
            <person name="Clum A."/>
            <person name="Drula E."/>
            <person name="Henrissat B."/>
            <person name="Kohler A."/>
            <person name="Grigoriev I.V."/>
            <person name="Martin F.M."/>
            <person name="Hacquard S."/>
        </authorList>
    </citation>
    <scope>NUCLEOTIDE SEQUENCE</scope>
    <source>
        <strain evidence="8">MPI-CAGE-AT-0021</strain>
    </source>
</reference>
<evidence type="ECO:0000256" key="1">
    <source>
        <dbReference type="ARBA" id="ARBA00004141"/>
    </source>
</evidence>
<feature type="transmembrane region" description="Helical" evidence="6">
    <location>
        <begin position="431"/>
        <end position="450"/>
    </location>
</feature>
<dbReference type="InterPro" id="IPR011701">
    <property type="entry name" value="MFS"/>
</dbReference>
<evidence type="ECO:0000256" key="6">
    <source>
        <dbReference type="SAM" id="Phobius"/>
    </source>
</evidence>
<name>A0A9P9EHU7_9HYPO</name>
<dbReference type="PROSITE" id="PS50850">
    <property type="entry name" value="MFS"/>
    <property type="match status" value="1"/>
</dbReference>
<keyword evidence="4 6" id="KW-0472">Membrane</keyword>
<dbReference type="InterPro" id="IPR036259">
    <property type="entry name" value="MFS_trans_sf"/>
</dbReference>
<evidence type="ECO:0000313" key="8">
    <source>
        <dbReference type="EMBL" id="KAH7137399.1"/>
    </source>
</evidence>
<dbReference type="GO" id="GO:0022857">
    <property type="term" value="F:transmembrane transporter activity"/>
    <property type="evidence" value="ECO:0007669"/>
    <property type="project" value="InterPro"/>
</dbReference>
<feature type="transmembrane region" description="Helical" evidence="6">
    <location>
        <begin position="490"/>
        <end position="509"/>
    </location>
</feature>
<feature type="transmembrane region" description="Helical" evidence="6">
    <location>
        <begin position="122"/>
        <end position="139"/>
    </location>
</feature>
<feature type="transmembrane region" description="Helical" evidence="6">
    <location>
        <begin position="313"/>
        <end position="338"/>
    </location>
</feature>
<comment type="caution">
    <text evidence="8">The sequence shown here is derived from an EMBL/GenBank/DDBJ whole genome shotgun (WGS) entry which is preliminary data.</text>
</comment>
<dbReference type="PANTHER" id="PTHR23502:SF22">
    <property type="entry name" value="MAJOR FACILITATOR SUPERFAMILY (MFS) PROFILE DOMAIN-CONTAINING PROTEIN"/>
    <property type="match status" value="1"/>
</dbReference>
<evidence type="ECO:0000256" key="4">
    <source>
        <dbReference type="ARBA" id="ARBA00023136"/>
    </source>
</evidence>
<evidence type="ECO:0000259" key="7">
    <source>
        <dbReference type="PROSITE" id="PS50850"/>
    </source>
</evidence>
<keyword evidence="9" id="KW-1185">Reference proteome</keyword>
<evidence type="ECO:0000256" key="2">
    <source>
        <dbReference type="ARBA" id="ARBA00022692"/>
    </source>
</evidence>
<accession>A0A9P9EHU7</accession>
<gene>
    <name evidence="8" type="ORF">B0J13DRAFT_639830</name>
</gene>
<keyword evidence="2 6" id="KW-0812">Transmembrane</keyword>
<evidence type="ECO:0000313" key="9">
    <source>
        <dbReference type="Proteomes" id="UP000717696"/>
    </source>
</evidence>
<dbReference type="InterPro" id="IPR020846">
    <property type="entry name" value="MFS_dom"/>
</dbReference>
<feature type="transmembrane region" description="Helical" evidence="6">
    <location>
        <begin position="234"/>
        <end position="253"/>
    </location>
</feature>